<name>A0ABV2XLW2_9ACTN</name>
<keyword evidence="2" id="KW-1185">Reference proteome</keyword>
<dbReference type="EMBL" id="JBEYBN010000001">
    <property type="protein sequence ID" value="MEU2264987.1"/>
    <property type="molecule type" value="Genomic_DNA"/>
</dbReference>
<proteinExistence type="predicted"/>
<evidence type="ECO:0000313" key="1">
    <source>
        <dbReference type="EMBL" id="MEU2264987.1"/>
    </source>
</evidence>
<dbReference type="RefSeq" id="WP_359784368.1">
    <property type="nucleotide sequence ID" value="NZ_JBEYBN010000001.1"/>
</dbReference>
<protein>
    <submittedName>
        <fullName evidence="1">Uncharacterized protein</fullName>
    </submittedName>
</protein>
<accession>A0ABV2XLW2</accession>
<dbReference type="Proteomes" id="UP001550603">
    <property type="component" value="Unassembled WGS sequence"/>
</dbReference>
<comment type="caution">
    <text evidence="1">The sequence shown here is derived from an EMBL/GenBank/DDBJ whole genome shotgun (WGS) entry which is preliminary data.</text>
</comment>
<sequence>MALTDQRWRIRYSYSCNYTDNGRQRNTTFLNNGVEKLTPEEAVAVVAKTYRHEGPFADIEIWQETPEERDQRLAARAREEANEANGIWWGMGGAN</sequence>
<evidence type="ECO:0000313" key="2">
    <source>
        <dbReference type="Proteomes" id="UP001550603"/>
    </source>
</evidence>
<organism evidence="1 2">
    <name type="scientific">Streptomyces olindensis</name>
    <dbReference type="NCBI Taxonomy" id="358823"/>
    <lineage>
        <taxon>Bacteria</taxon>
        <taxon>Bacillati</taxon>
        <taxon>Actinomycetota</taxon>
        <taxon>Actinomycetes</taxon>
        <taxon>Kitasatosporales</taxon>
        <taxon>Streptomycetaceae</taxon>
        <taxon>Streptomyces</taxon>
    </lineage>
</organism>
<reference evidence="1 2" key="1">
    <citation type="submission" date="2024-06" db="EMBL/GenBank/DDBJ databases">
        <title>The Natural Products Discovery Center: Release of the First 8490 Sequenced Strains for Exploring Actinobacteria Biosynthetic Diversity.</title>
        <authorList>
            <person name="Kalkreuter E."/>
            <person name="Kautsar S.A."/>
            <person name="Yang D."/>
            <person name="Bader C.D."/>
            <person name="Teijaro C.N."/>
            <person name="Fluegel L."/>
            <person name="Davis C.M."/>
            <person name="Simpson J.R."/>
            <person name="Lauterbach L."/>
            <person name="Steele A.D."/>
            <person name="Gui C."/>
            <person name="Meng S."/>
            <person name="Li G."/>
            <person name="Viehrig K."/>
            <person name="Ye F."/>
            <person name="Su P."/>
            <person name="Kiefer A.F."/>
            <person name="Nichols A."/>
            <person name="Cepeda A.J."/>
            <person name="Yan W."/>
            <person name="Fan B."/>
            <person name="Jiang Y."/>
            <person name="Adhikari A."/>
            <person name="Zheng C.-J."/>
            <person name="Schuster L."/>
            <person name="Cowan T.M."/>
            <person name="Smanski M.J."/>
            <person name="Chevrette M.G."/>
            <person name="De Carvalho L.P.S."/>
            <person name="Shen B."/>
        </authorList>
    </citation>
    <scope>NUCLEOTIDE SEQUENCE [LARGE SCALE GENOMIC DNA]</scope>
    <source>
        <strain evidence="1 2">NPDC019583</strain>
    </source>
</reference>
<gene>
    <name evidence="1" type="ORF">ABZ568_00735</name>
</gene>